<dbReference type="Pfam" id="PF14497">
    <property type="entry name" value="GST_C_3"/>
    <property type="match status" value="1"/>
</dbReference>
<evidence type="ECO:0000313" key="5">
    <source>
        <dbReference type="EMBL" id="CAK3984725.1"/>
    </source>
</evidence>
<dbReference type="SUPFAM" id="SSF52833">
    <property type="entry name" value="Thioredoxin-like"/>
    <property type="match status" value="1"/>
</dbReference>
<dbReference type="SFLD" id="SFLDG01150">
    <property type="entry name" value="Main.1:_Beta-like"/>
    <property type="match status" value="1"/>
</dbReference>
<name>A0AAI8YXL0_9PEZI</name>
<comment type="similarity">
    <text evidence="1">Belongs to the GST superfamily.</text>
</comment>
<feature type="domain" description="GST C-terminal" evidence="4">
    <location>
        <begin position="89"/>
        <end position="213"/>
    </location>
</feature>
<keyword evidence="6" id="KW-1185">Reference proteome</keyword>
<dbReference type="Proteomes" id="UP001296104">
    <property type="component" value="Unassembled WGS sequence"/>
</dbReference>
<dbReference type="AlphaFoldDB" id="A0AAI8YXL0"/>
<dbReference type="PANTHER" id="PTHR44051">
    <property type="entry name" value="GLUTATHIONE S-TRANSFERASE-RELATED"/>
    <property type="match status" value="1"/>
</dbReference>
<sequence length="237" mass="26714">MLVLHHLGISQSERITWLLEELGLEYKLVKHTRAPLAAPDSLQSLPGNATGKAPFIEDTTAGITLAESNAITDYIIWKHGGGRLALAPDHKNFADYLYWKDFANSSLQATLTTSMFVELSDTSPEHMVRQFAEQRLQAALKHMDDRLRENQWLAGEEFTAAETMSVYSLTTQRYFGPRVSLKPYGNLLRWIKDCSERPAYKRAMEKGDPEMKLLLEAEPPEKTLMDSGGVESGAWKK</sequence>
<evidence type="ECO:0000256" key="1">
    <source>
        <dbReference type="ARBA" id="ARBA00007409"/>
    </source>
</evidence>
<dbReference type="InterPro" id="IPR036282">
    <property type="entry name" value="Glutathione-S-Trfase_C_sf"/>
</dbReference>
<dbReference type="PROSITE" id="PS50405">
    <property type="entry name" value="GST_CTER"/>
    <property type="match status" value="1"/>
</dbReference>
<dbReference type="Gene3D" id="3.40.30.10">
    <property type="entry name" value="Glutaredoxin"/>
    <property type="match status" value="1"/>
</dbReference>
<dbReference type="InterPro" id="IPR004045">
    <property type="entry name" value="Glutathione_S-Trfase_N"/>
</dbReference>
<organism evidence="5 6">
    <name type="scientific">Lecanosticta acicola</name>
    <dbReference type="NCBI Taxonomy" id="111012"/>
    <lineage>
        <taxon>Eukaryota</taxon>
        <taxon>Fungi</taxon>
        <taxon>Dikarya</taxon>
        <taxon>Ascomycota</taxon>
        <taxon>Pezizomycotina</taxon>
        <taxon>Dothideomycetes</taxon>
        <taxon>Dothideomycetidae</taxon>
        <taxon>Mycosphaerellales</taxon>
        <taxon>Mycosphaerellaceae</taxon>
        <taxon>Lecanosticta</taxon>
    </lineage>
</organism>
<dbReference type="Gene3D" id="1.20.1050.10">
    <property type="match status" value="1"/>
</dbReference>
<dbReference type="PROSITE" id="PS50404">
    <property type="entry name" value="GST_NTER"/>
    <property type="match status" value="1"/>
</dbReference>
<dbReference type="InterPro" id="IPR010987">
    <property type="entry name" value="Glutathione-S-Trfase_C-like"/>
</dbReference>
<dbReference type="EMBL" id="CAVMBE010000019">
    <property type="protein sequence ID" value="CAK3984725.1"/>
    <property type="molecule type" value="Genomic_DNA"/>
</dbReference>
<dbReference type="InterPro" id="IPR036249">
    <property type="entry name" value="Thioredoxin-like_sf"/>
</dbReference>
<dbReference type="SFLD" id="SFLDG00358">
    <property type="entry name" value="Main_(cytGST)"/>
    <property type="match status" value="1"/>
</dbReference>
<dbReference type="CDD" id="cd03046">
    <property type="entry name" value="GST_N_GTT1_like"/>
    <property type="match status" value="1"/>
</dbReference>
<evidence type="ECO:0000259" key="4">
    <source>
        <dbReference type="PROSITE" id="PS50405"/>
    </source>
</evidence>
<accession>A0AAI8YXL0</accession>
<comment type="caution">
    <text evidence="5">The sequence shown here is derived from an EMBL/GenBank/DDBJ whole genome shotgun (WGS) entry which is preliminary data.</text>
</comment>
<feature type="region of interest" description="Disordered" evidence="2">
    <location>
        <begin position="217"/>
        <end position="237"/>
    </location>
</feature>
<evidence type="ECO:0000313" key="6">
    <source>
        <dbReference type="Proteomes" id="UP001296104"/>
    </source>
</evidence>
<reference evidence="5" key="1">
    <citation type="submission" date="2023-11" db="EMBL/GenBank/DDBJ databases">
        <authorList>
            <person name="Alioto T."/>
            <person name="Alioto T."/>
            <person name="Gomez Garrido J."/>
        </authorList>
    </citation>
    <scope>NUCLEOTIDE SEQUENCE</scope>
</reference>
<dbReference type="SUPFAM" id="SSF47616">
    <property type="entry name" value="GST C-terminal domain-like"/>
    <property type="match status" value="1"/>
</dbReference>
<feature type="domain" description="GST N-terminal" evidence="3">
    <location>
        <begin position="1"/>
        <end position="83"/>
    </location>
</feature>
<dbReference type="InterPro" id="IPR040079">
    <property type="entry name" value="Glutathione_S-Trfase"/>
</dbReference>
<dbReference type="SFLD" id="SFLDS00019">
    <property type="entry name" value="Glutathione_Transferase_(cytos"/>
    <property type="match status" value="1"/>
</dbReference>
<dbReference type="InterPro" id="IPR004046">
    <property type="entry name" value="GST_C"/>
</dbReference>
<evidence type="ECO:0000259" key="3">
    <source>
        <dbReference type="PROSITE" id="PS50404"/>
    </source>
</evidence>
<proteinExistence type="inferred from homology"/>
<gene>
    <name evidence="5" type="ORF">LECACI_7A003834</name>
</gene>
<evidence type="ECO:0000256" key="2">
    <source>
        <dbReference type="SAM" id="MobiDB-lite"/>
    </source>
</evidence>
<dbReference type="Pfam" id="PF02798">
    <property type="entry name" value="GST_N"/>
    <property type="match status" value="1"/>
</dbReference>
<dbReference type="PANTHER" id="PTHR44051:SF9">
    <property type="entry name" value="GLUTATHIONE S-TRANSFERASE 1"/>
    <property type="match status" value="1"/>
</dbReference>
<protein>
    <submittedName>
        <fullName evidence="5">Glutathione S-transferase</fullName>
    </submittedName>
</protein>